<feature type="region of interest" description="Disordered" evidence="1">
    <location>
        <begin position="80"/>
        <end position="109"/>
    </location>
</feature>
<dbReference type="InterPro" id="IPR043777">
    <property type="entry name" value="DUF5719"/>
</dbReference>
<name>A0ABN3P7F9_9MICO</name>
<evidence type="ECO:0000256" key="1">
    <source>
        <dbReference type="SAM" id="MobiDB-lite"/>
    </source>
</evidence>
<proteinExistence type="predicted"/>
<dbReference type="Pfam" id="PF18986">
    <property type="entry name" value="DUF5719"/>
    <property type="match status" value="1"/>
</dbReference>
<evidence type="ECO:0008006" key="4">
    <source>
        <dbReference type="Google" id="ProtNLM"/>
    </source>
</evidence>
<gene>
    <name evidence="2" type="ORF">GCM10009862_02680</name>
</gene>
<reference evidence="2 3" key="1">
    <citation type="journal article" date="2019" name="Int. J. Syst. Evol. Microbiol.">
        <title>The Global Catalogue of Microorganisms (GCM) 10K type strain sequencing project: providing services to taxonomists for standard genome sequencing and annotation.</title>
        <authorList>
            <consortium name="The Broad Institute Genomics Platform"/>
            <consortium name="The Broad Institute Genome Sequencing Center for Infectious Disease"/>
            <person name="Wu L."/>
            <person name="Ma J."/>
        </authorList>
    </citation>
    <scope>NUCLEOTIDE SEQUENCE [LARGE SCALE GENOMIC DNA]</scope>
    <source>
        <strain evidence="2 3">JCM 16365</strain>
    </source>
</reference>
<comment type="caution">
    <text evidence="2">The sequence shown here is derived from an EMBL/GenBank/DDBJ whole genome shotgun (WGS) entry which is preliminary data.</text>
</comment>
<dbReference type="EMBL" id="BAAARI010000002">
    <property type="protein sequence ID" value="GAA2567451.1"/>
    <property type="molecule type" value="Genomic_DNA"/>
</dbReference>
<organism evidence="2 3">
    <name type="scientific">Microbacterium binotii</name>
    <dbReference type="NCBI Taxonomy" id="462710"/>
    <lineage>
        <taxon>Bacteria</taxon>
        <taxon>Bacillati</taxon>
        <taxon>Actinomycetota</taxon>
        <taxon>Actinomycetes</taxon>
        <taxon>Micrococcales</taxon>
        <taxon>Microbacteriaceae</taxon>
        <taxon>Microbacterium</taxon>
    </lineage>
</organism>
<evidence type="ECO:0000313" key="2">
    <source>
        <dbReference type="EMBL" id="GAA2567451.1"/>
    </source>
</evidence>
<protein>
    <recommendedName>
        <fullName evidence="4">Large extracellular alpha-helical protein</fullName>
    </recommendedName>
</protein>
<dbReference type="RefSeq" id="WP_344226147.1">
    <property type="nucleotide sequence ID" value="NZ_BAAARI010000002.1"/>
</dbReference>
<keyword evidence="3" id="KW-1185">Reference proteome</keyword>
<sequence length="469" mass="46218">MSTQRAWRWAATSTRLVVGAALAVGMVGAVGVGVAANWPTHIHEPLAVGVTPTPADTVLACAGPLLALGRDATQAGQIASAAPTDTVSGSDGAALEQTTEPSDPDVVGSDGNLVFVVPPADATRSDAAASSSGSAAADDLRGFAASACQPPLIESWLVAGATTTGSADVILLSNPSDVAATVDLTLYSATGASTPPSGSGLRVDAHTQRLVPLAALAVGEGAPVVRVTASGAPVAAALQSSLSRTLLTGGIEQSGAIVGSATQQVIPGVRVPQSAVDAASAGATTLLRLLSPGVDATATVTVQDDTGRTALTQEVPLGADLPTELDLAGLSAGTYTVRVEATSAVVSAVWQTTSFSNGADFAWYTAAEAIVAPSVVAVPDGPSPLLVVAGSTVGSADVVLTPLSGATETERVSVAAGDTASVPVQPGAVYRLETSNPVRASVSYLADGAISAFPVWPADAAASEIIVRP</sequence>
<accession>A0ABN3P7F9</accession>
<evidence type="ECO:0000313" key="3">
    <source>
        <dbReference type="Proteomes" id="UP001500274"/>
    </source>
</evidence>
<dbReference type="Proteomes" id="UP001500274">
    <property type="component" value="Unassembled WGS sequence"/>
</dbReference>